<dbReference type="InterPro" id="IPR050492">
    <property type="entry name" value="Bact_metal-bind_prot9"/>
</dbReference>
<dbReference type="InterPro" id="IPR006127">
    <property type="entry name" value="ZnuA-like"/>
</dbReference>
<keyword evidence="2" id="KW-0813">Transport</keyword>
<protein>
    <submittedName>
        <fullName evidence="6">ABC transporter substrate-binding protein</fullName>
    </submittedName>
</protein>
<dbReference type="RefSeq" id="WP_317642513.1">
    <property type="nucleotide sequence ID" value="NZ_AP026800.1"/>
</dbReference>
<evidence type="ECO:0000313" key="6">
    <source>
        <dbReference type="EMBL" id="BDR55010.1"/>
    </source>
</evidence>
<evidence type="ECO:0000313" key="7">
    <source>
        <dbReference type="Proteomes" id="UP001321748"/>
    </source>
</evidence>
<feature type="chain" id="PRO_5046654016" evidence="5">
    <location>
        <begin position="35"/>
        <end position="319"/>
    </location>
</feature>
<dbReference type="Proteomes" id="UP001321748">
    <property type="component" value="Chromosome"/>
</dbReference>
<dbReference type="SUPFAM" id="SSF53807">
    <property type="entry name" value="Helical backbone' metal receptor"/>
    <property type="match status" value="1"/>
</dbReference>
<dbReference type="Gene3D" id="3.40.50.1980">
    <property type="entry name" value="Nitrogenase molybdenum iron protein domain"/>
    <property type="match status" value="2"/>
</dbReference>
<keyword evidence="3" id="KW-0479">Metal-binding</keyword>
<dbReference type="Pfam" id="PF01297">
    <property type="entry name" value="ZnuA"/>
    <property type="match status" value="1"/>
</dbReference>
<evidence type="ECO:0000256" key="1">
    <source>
        <dbReference type="ARBA" id="ARBA00004196"/>
    </source>
</evidence>
<evidence type="ECO:0000256" key="3">
    <source>
        <dbReference type="ARBA" id="ARBA00022723"/>
    </source>
</evidence>
<sequence>MSSRQQTKKTHKLTTRVRAATAGALAFVSILALSACSGADFGQEKANGPITVVSSIGQWASLSRQLGGDKVKSQAVISNPNAEAHDYEPTTSDIGLIGRAEMVVVNGADYDAWASKAAEDNDRYMINVASLSKHKSGDNPHLWFSQQARVQAAKAITKTYQDLRPDEADYFAQRYDEWHQQEEKLNDQLHRIGQQVKATRFVATESAADYLAQDLQLVDATPTGFSQAIANESEPSPADIHQFELLLSSGEAKLLVFNDQEASAVSDQLVAAAERSSVPIVKVSEQMPARYQDLADWIGDLANSFARALQVDVEPVQVH</sequence>
<accession>A0ABN6SJV8</accession>
<keyword evidence="7" id="KW-1185">Reference proteome</keyword>
<evidence type="ECO:0000256" key="5">
    <source>
        <dbReference type="SAM" id="SignalP"/>
    </source>
</evidence>
<gene>
    <name evidence="6" type="ORF">KIMH_11210</name>
</gene>
<comment type="subcellular location">
    <subcellularLocation>
        <location evidence="1">Cell envelope</location>
    </subcellularLocation>
</comment>
<feature type="signal peptide" evidence="5">
    <location>
        <begin position="1"/>
        <end position="34"/>
    </location>
</feature>
<keyword evidence="4 5" id="KW-0732">Signal</keyword>
<proteinExistence type="predicted"/>
<organism evidence="6 7">
    <name type="scientific">Bombiscardovia apis</name>
    <dbReference type="NCBI Taxonomy" id="2932182"/>
    <lineage>
        <taxon>Bacteria</taxon>
        <taxon>Bacillati</taxon>
        <taxon>Actinomycetota</taxon>
        <taxon>Actinomycetes</taxon>
        <taxon>Bifidobacteriales</taxon>
        <taxon>Bifidobacteriaceae</taxon>
        <taxon>Bombiscardovia</taxon>
    </lineage>
</organism>
<evidence type="ECO:0000256" key="4">
    <source>
        <dbReference type="ARBA" id="ARBA00022729"/>
    </source>
</evidence>
<reference evidence="6 7" key="1">
    <citation type="journal article" date="2023" name="Microbiol. Spectr.">
        <title>Symbiosis of Carpenter Bees with Uncharacterized Lactic Acid Bacteria Showing NAD Auxotrophy.</title>
        <authorList>
            <person name="Kawasaki S."/>
            <person name="Ozawa K."/>
            <person name="Mori T."/>
            <person name="Yamamoto A."/>
            <person name="Ito M."/>
            <person name="Ohkuma M."/>
            <person name="Sakamoto M."/>
            <person name="Matsutani M."/>
        </authorList>
    </citation>
    <scope>NUCLEOTIDE SEQUENCE [LARGE SCALE GENOMIC DNA]</scope>
    <source>
        <strain evidence="6 7">KimH</strain>
    </source>
</reference>
<dbReference type="PANTHER" id="PTHR42953:SF1">
    <property type="entry name" value="METAL-BINDING PROTEIN HI_0362-RELATED"/>
    <property type="match status" value="1"/>
</dbReference>
<dbReference type="EMBL" id="AP026800">
    <property type="protein sequence ID" value="BDR55010.1"/>
    <property type="molecule type" value="Genomic_DNA"/>
</dbReference>
<name>A0ABN6SJV8_9BIFI</name>
<dbReference type="PANTHER" id="PTHR42953">
    <property type="entry name" value="HIGH-AFFINITY ZINC UPTAKE SYSTEM PROTEIN ZNUA-RELATED"/>
    <property type="match status" value="1"/>
</dbReference>
<evidence type="ECO:0000256" key="2">
    <source>
        <dbReference type="ARBA" id="ARBA00022448"/>
    </source>
</evidence>